<dbReference type="EMBL" id="MCGH01000001">
    <property type="protein sequence ID" value="ODM08496.1"/>
    <property type="molecule type" value="Genomic_DNA"/>
</dbReference>
<gene>
    <name evidence="1" type="ORF">BEI61_00125</name>
</gene>
<dbReference type="AlphaFoldDB" id="A0A1E3AK16"/>
<protein>
    <submittedName>
        <fullName evidence="1">Uncharacterized protein</fullName>
    </submittedName>
</protein>
<dbReference type="Proteomes" id="UP000094067">
    <property type="component" value="Unassembled WGS sequence"/>
</dbReference>
<comment type="caution">
    <text evidence="1">The sequence shown here is derived from an EMBL/GenBank/DDBJ whole genome shotgun (WGS) entry which is preliminary data.</text>
</comment>
<evidence type="ECO:0000313" key="2">
    <source>
        <dbReference type="Proteomes" id="UP000094067"/>
    </source>
</evidence>
<evidence type="ECO:0000313" key="1">
    <source>
        <dbReference type="EMBL" id="ODM08496.1"/>
    </source>
</evidence>
<reference evidence="1 2" key="1">
    <citation type="submission" date="2016-07" db="EMBL/GenBank/DDBJ databases">
        <title>Characterization of isolates of Eisenbergiella tayi derived from blood cultures, using whole genome sequencing.</title>
        <authorList>
            <person name="Burdz T."/>
            <person name="Wiebe D."/>
            <person name="Huynh C."/>
            <person name="Bernard K."/>
        </authorList>
    </citation>
    <scope>NUCLEOTIDE SEQUENCE [LARGE SCALE GENOMIC DNA]</scope>
    <source>
        <strain evidence="1 2">NML 110608</strain>
    </source>
</reference>
<sequence length="35" mass="4097">MEINNIKTPEDIFLWMDENISMAGLIRKAAGMWEK</sequence>
<proteinExistence type="predicted"/>
<accession>A0A1E3AK16</accession>
<organism evidence="1 2">
    <name type="scientific">Eisenbergiella tayi</name>
    <dbReference type="NCBI Taxonomy" id="1432052"/>
    <lineage>
        <taxon>Bacteria</taxon>
        <taxon>Bacillati</taxon>
        <taxon>Bacillota</taxon>
        <taxon>Clostridia</taxon>
        <taxon>Lachnospirales</taxon>
        <taxon>Lachnospiraceae</taxon>
        <taxon>Eisenbergiella</taxon>
    </lineage>
</organism>
<name>A0A1E3AK16_9FIRM</name>